<reference evidence="1 2" key="1">
    <citation type="submission" date="2019-09" db="EMBL/GenBank/DDBJ databases">
        <authorList>
            <person name="Depoorter E."/>
        </authorList>
    </citation>
    <scope>NUCLEOTIDE SEQUENCE [LARGE SCALE GENOMIC DNA]</scope>
    <source>
        <strain evidence="1 2">R-17378</strain>
    </source>
</reference>
<name>A0ABY6Y810_9BURK</name>
<accession>A0ABY6Y810</accession>
<protein>
    <submittedName>
        <fullName evidence="1">Uncharacterized protein</fullName>
    </submittedName>
</protein>
<gene>
    <name evidence="1" type="ORF">BLA17378_08656</name>
</gene>
<dbReference type="RefSeq" id="WP_174963592.1">
    <property type="nucleotide sequence ID" value="NZ_CABVQG010000087.1"/>
</dbReference>
<comment type="caution">
    <text evidence="1">The sequence shown here is derived from an EMBL/GenBank/DDBJ whole genome shotgun (WGS) entry which is preliminary data.</text>
</comment>
<organism evidence="1 2">
    <name type="scientific">Burkholderia aenigmatica</name>
    <dbReference type="NCBI Taxonomy" id="2015348"/>
    <lineage>
        <taxon>Bacteria</taxon>
        <taxon>Pseudomonadati</taxon>
        <taxon>Pseudomonadota</taxon>
        <taxon>Betaproteobacteria</taxon>
        <taxon>Burkholderiales</taxon>
        <taxon>Burkholderiaceae</taxon>
        <taxon>Burkholderia</taxon>
        <taxon>Burkholderia cepacia complex</taxon>
    </lineage>
</organism>
<evidence type="ECO:0000313" key="1">
    <source>
        <dbReference type="EMBL" id="VWD50109.1"/>
    </source>
</evidence>
<sequence length="163" mass="18407">MNHSSPYNSTNANVIMIAWHYTTGQKYELITQTGILLPADIGVEPPELPILWFSTHPRYEPSAMKPIRDANGRFIRLTLDELRDIGSGLYRLGYPINQLKCGENLRKAAKMSSIWWRRLAKGGTNLKADPADWWGHVGSLSLSKVTVETMDSNKRWIPVGDRG</sequence>
<keyword evidence="2" id="KW-1185">Reference proteome</keyword>
<dbReference type="Proteomes" id="UP000494120">
    <property type="component" value="Unassembled WGS sequence"/>
</dbReference>
<proteinExistence type="predicted"/>
<evidence type="ECO:0000313" key="2">
    <source>
        <dbReference type="Proteomes" id="UP000494120"/>
    </source>
</evidence>
<dbReference type="EMBL" id="CABVQG010000087">
    <property type="protein sequence ID" value="VWD50109.1"/>
    <property type="molecule type" value="Genomic_DNA"/>
</dbReference>